<dbReference type="EC" id="3.4.19.12" evidence="2"/>
<dbReference type="Gene3D" id="3.30.200.60">
    <property type="entry name" value="Peptidase C65 Otubain, subdomain 1"/>
    <property type="match status" value="1"/>
</dbReference>
<dbReference type="PANTHER" id="PTHR12931">
    <property type="entry name" value="UBIQUITIN THIOLESTERASE PROTEIN OTUB"/>
    <property type="match status" value="1"/>
</dbReference>
<dbReference type="InterPro" id="IPR019400">
    <property type="entry name" value="Peptidase_C65_otubain"/>
</dbReference>
<comment type="caution">
    <text evidence="8">The sequence shown here is derived from an EMBL/GenBank/DDBJ whole genome shotgun (WGS) entry which is preliminary data.</text>
</comment>
<keyword evidence="4" id="KW-0833">Ubl conjugation pathway</keyword>
<dbReference type="PROSITE" id="PS50802">
    <property type="entry name" value="OTU"/>
    <property type="match status" value="1"/>
</dbReference>
<keyword evidence="3" id="KW-0645">Protease</keyword>
<feature type="domain" description="OTU" evidence="7">
    <location>
        <begin position="36"/>
        <end position="237"/>
    </location>
</feature>
<evidence type="ECO:0000313" key="9">
    <source>
        <dbReference type="Proteomes" id="UP001176940"/>
    </source>
</evidence>
<keyword evidence="9" id="KW-1185">Reference proteome</keyword>
<keyword evidence="5" id="KW-0378">Hydrolase</keyword>
<dbReference type="EMBL" id="CAUEEQ010079135">
    <property type="protein sequence ID" value="CAJ0968310.1"/>
    <property type="molecule type" value="Genomic_DNA"/>
</dbReference>
<name>A0ABN9MNE2_9NEOB</name>
<dbReference type="Pfam" id="PF10275">
    <property type="entry name" value="Peptidase_C65"/>
    <property type="match status" value="1"/>
</dbReference>
<evidence type="ECO:0000313" key="8">
    <source>
        <dbReference type="EMBL" id="CAJ0968310.1"/>
    </source>
</evidence>
<dbReference type="Proteomes" id="UP001176940">
    <property type="component" value="Unassembled WGS sequence"/>
</dbReference>
<accession>A0ABN9MNE2</accession>
<dbReference type="Gene3D" id="1.20.1300.20">
    <property type="entry name" value="Peptidase C65 Otubain, subdomain 2"/>
    <property type="match status" value="1"/>
</dbReference>
<dbReference type="InterPro" id="IPR003323">
    <property type="entry name" value="OTU_dom"/>
</dbReference>
<evidence type="ECO:0000256" key="6">
    <source>
        <dbReference type="ARBA" id="ARBA00022807"/>
    </source>
</evidence>
<evidence type="ECO:0000256" key="4">
    <source>
        <dbReference type="ARBA" id="ARBA00022786"/>
    </source>
</evidence>
<sequence>MYGLISEKCDLALFIAEHRGEPSCRQRLKGLQQHYCAARRTCADGSCFYRGLGFAFLEYLLGKPQDLLRFRERVTHSQRELMAAGFQDDVYRHHYETFLSLVDVAAGEVMAESKATEEVTASNLLTAFNHPYISDSAVRYLRLVTSAFLRSRADFFQPFLDHVGSMEDFCTQNVEPMMAVCDHIQITAVTQALDIPLQVEYVDSKDTAITQHVFPEGSCPCIYMLYNEDHYTLLYKEGAVPPVVAAVARD</sequence>
<evidence type="ECO:0000256" key="2">
    <source>
        <dbReference type="ARBA" id="ARBA00012759"/>
    </source>
</evidence>
<dbReference type="PANTHER" id="PTHR12931:SF3">
    <property type="entry name" value="UBIQUITIN THIOESTERASE OTUB2"/>
    <property type="match status" value="1"/>
</dbReference>
<comment type="catalytic activity">
    <reaction evidence="1">
        <text>Thiol-dependent hydrolysis of ester, thioester, amide, peptide and isopeptide bonds formed by the C-terminal Gly of ubiquitin (a 76-residue protein attached to proteins as an intracellular targeting signal).</text>
        <dbReference type="EC" id="3.4.19.12"/>
    </reaction>
</comment>
<proteinExistence type="predicted"/>
<evidence type="ECO:0000256" key="1">
    <source>
        <dbReference type="ARBA" id="ARBA00000707"/>
    </source>
</evidence>
<dbReference type="InterPro" id="IPR038765">
    <property type="entry name" value="Papain-like_cys_pep_sf"/>
</dbReference>
<protein>
    <recommendedName>
        <fullName evidence="2">ubiquitinyl hydrolase 1</fullName>
        <ecNumber evidence="2">3.4.19.12</ecNumber>
    </recommendedName>
</protein>
<dbReference type="InterPro" id="IPR042467">
    <property type="entry name" value="Peptidase_C65_otubain_sub2"/>
</dbReference>
<evidence type="ECO:0000256" key="5">
    <source>
        <dbReference type="ARBA" id="ARBA00022801"/>
    </source>
</evidence>
<evidence type="ECO:0000256" key="3">
    <source>
        <dbReference type="ARBA" id="ARBA00022670"/>
    </source>
</evidence>
<organism evidence="8 9">
    <name type="scientific">Ranitomeya imitator</name>
    <name type="common">mimic poison frog</name>
    <dbReference type="NCBI Taxonomy" id="111125"/>
    <lineage>
        <taxon>Eukaryota</taxon>
        <taxon>Metazoa</taxon>
        <taxon>Chordata</taxon>
        <taxon>Craniata</taxon>
        <taxon>Vertebrata</taxon>
        <taxon>Euteleostomi</taxon>
        <taxon>Amphibia</taxon>
        <taxon>Batrachia</taxon>
        <taxon>Anura</taxon>
        <taxon>Neobatrachia</taxon>
        <taxon>Hyloidea</taxon>
        <taxon>Dendrobatidae</taxon>
        <taxon>Dendrobatinae</taxon>
        <taxon>Ranitomeya</taxon>
    </lineage>
</organism>
<gene>
    <name evidence="8" type="ORF">RIMI_LOCUS22979097</name>
</gene>
<evidence type="ECO:0000259" key="7">
    <source>
        <dbReference type="PROSITE" id="PS50802"/>
    </source>
</evidence>
<dbReference type="InterPro" id="IPR042468">
    <property type="entry name" value="Peptidase_C65_otubain_sub1"/>
</dbReference>
<reference evidence="8" key="1">
    <citation type="submission" date="2023-07" db="EMBL/GenBank/DDBJ databases">
        <authorList>
            <person name="Stuckert A."/>
        </authorList>
    </citation>
    <scope>NUCLEOTIDE SEQUENCE</scope>
</reference>
<dbReference type="SUPFAM" id="SSF54001">
    <property type="entry name" value="Cysteine proteinases"/>
    <property type="match status" value="1"/>
</dbReference>
<keyword evidence="6" id="KW-0788">Thiol protease</keyword>